<accession>A0A397VTU5</accession>
<evidence type="ECO:0000313" key="3">
    <source>
        <dbReference type="Proteomes" id="UP000266673"/>
    </source>
</evidence>
<organism evidence="2 3">
    <name type="scientific">Gigaspora rosea</name>
    <dbReference type="NCBI Taxonomy" id="44941"/>
    <lineage>
        <taxon>Eukaryota</taxon>
        <taxon>Fungi</taxon>
        <taxon>Fungi incertae sedis</taxon>
        <taxon>Mucoromycota</taxon>
        <taxon>Glomeromycotina</taxon>
        <taxon>Glomeromycetes</taxon>
        <taxon>Diversisporales</taxon>
        <taxon>Gigasporaceae</taxon>
        <taxon>Gigaspora</taxon>
    </lineage>
</organism>
<dbReference type="EMBL" id="QKWP01000185">
    <property type="protein sequence ID" value="RIB25181.1"/>
    <property type="molecule type" value="Genomic_DNA"/>
</dbReference>
<sequence>MKEEENMYVRNRVKVNEDVNMMIDKNVSNNESKCDSSKSGLENENARKTNIESNESIGEEKELEEINLINFDELDQISEGKLEGIFDVFFESDLIDFRCVEGNSERNDEFGYSNRGIVKCKKLVMNNDIKVEMISEADAKTFEFVEMDNIAKDLLKTLMDNVFTEFGCRVDLSK</sequence>
<dbReference type="AlphaFoldDB" id="A0A397VTU5"/>
<reference evidence="2 3" key="1">
    <citation type="submission" date="2018-06" db="EMBL/GenBank/DDBJ databases">
        <title>Comparative genomics reveals the genomic features of Rhizophagus irregularis, R. cerebriforme, R. diaphanum and Gigaspora rosea, and their symbiotic lifestyle signature.</title>
        <authorList>
            <person name="Morin E."/>
            <person name="San Clemente H."/>
            <person name="Chen E.C.H."/>
            <person name="De La Providencia I."/>
            <person name="Hainaut M."/>
            <person name="Kuo A."/>
            <person name="Kohler A."/>
            <person name="Murat C."/>
            <person name="Tang N."/>
            <person name="Roy S."/>
            <person name="Loubradou J."/>
            <person name="Henrissat B."/>
            <person name="Grigoriev I.V."/>
            <person name="Corradi N."/>
            <person name="Roux C."/>
            <person name="Martin F.M."/>
        </authorList>
    </citation>
    <scope>NUCLEOTIDE SEQUENCE [LARGE SCALE GENOMIC DNA]</scope>
    <source>
        <strain evidence="2 3">DAOM 194757</strain>
    </source>
</reference>
<keyword evidence="3" id="KW-1185">Reference proteome</keyword>
<feature type="compositionally biased region" description="Polar residues" evidence="1">
    <location>
        <begin position="26"/>
        <end position="42"/>
    </location>
</feature>
<feature type="region of interest" description="Disordered" evidence="1">
    <location>
        <begin position="26"/>
        <end position="56"/>
    </location>
</feature>
<proteinExistence type="predicted"/>
<dbReference type="Proteomes" id="UP000266673">
    <property type="component" value="Unassembled WGS sequence"/>
</dbReference>
<comment type="caution">
    <text evidence="2">The sequence shown here is derived from an EMBL/GenBank/DDBJ whole genome shotgun (WGS) entry which is preliminary data.</text>
</comment>
<gene>
    <name evidence="2" type="ORF">C2G38_2166643</name>
</gene>
<protein>
    <submittedName>
        <fullName evidence="2">Uncharacterized protein</fullName>
    </submittedName>
</protein>
<evidence type="ECO:0000256" key="1">
    <source>
        <dbReference type="SAM" id="MobiDB-lite"/>
    </source>
</evidence>
<name>A0A397VTU5_9GLOM</name>
<evidence type="ECO:0000313" key="2">
    <source>
        <dbReference type="EMBL" id="RIB25181.1"/>
    </source>
</evidence>